<proteinExistence type="predicted"/>
<feature type="region of interest" description="Disordered" evidence="1">
    <location>
        <begin position="44"/>
        <end position="147"/>
    </location>
</feature>
<evidence type="ECO:0000313" key="3">
    <source>
        <dbReference type="Proteomes" id="UP000007115"/>
    </source>
</evidence>
<evidence type="ECO:0000256" key="1">
    <source>
        <dbReference type="SAM" id="MobiDB-lite"/>
    </source>
</evidence>
<dbReference type="Proteomes" id="UP000007115">
    <property type="component" value="Unassembled WGS sequence"/>
</dbReference>
<feature type="region of interest" description="Disordered" evidence="1">
    <location>
        <begin position="207"/>
        <end position="293"/>
    </location>
</feature>
<feature type="compositionally biased region" description="Basic and acidic residues" evidence="1">
    <location>
        <begin position="207"/>
        <end position="243"/>
    </location>
</feature>
<dbReference type="OMA" id="PTDMIET"/>
<dbReference type="VEuPathDB" id="FungiDB:TRIVIDRAFT_231356"/>
<protein>
    <submittedName>
        <fullName evidence="2">Uncharacterized protein</fullName>
    </submittedName>
</protein>
<feature type="compositionally biased region" description="Basic and acidic residues" evidence="1">
    <location>
        <begin position="93"/>
        <end position="114"/>
    </location>
</feature>
<dbReference type="OrthoDB" id="5383057at2759"/>
<evidence type="ECO:0000313" key="2">
    <source>
        <dbReference type="EMBL" id="EHK19578.1"/>
    </source>
</evidence>
<name>G9N1E8_HYPVG</name>
<feature type="compositionally biased region" description="Polar residues" evidence="1">
    <location>
        <begin position="50"/>
        <end position="70"/>
    </location>
</feature>
<dbReference type="HOGENOM" id="CLU_950149_0_0_1"/>
<organism evidence="2 3">
    <name type="scientific">Hypocrea virens (strain Gv29-8 / FGSC 10586)</name>
    <name type="common">Gliocladium virens</name>
    <name type="synonym">Trichoderma virens</name>
    <dbReference type="NCBI Taxonomy" id="413071"/>
    <lineage>
        <taxon>Eukaryota</taxon>
        <taxon>Fungi</taxon>
        <taxon>Dikarya</taxon>
        <taxon>Ascomycota</taxon>
        <taxon>Pezizomycotina</taxon>
        <taxon>Sordariomycetes</taxon>
        <taxon>Hypocreomycetidae</taxon>
        <taxon>Hypocreales</taxon>
        <taxon>Hypocreaceae</taxon>
        <taxon>Trichoderma</taxon>
    </lineage>
</organism>
<reference evidence="2 3" key="1">
    <citation type="journal article" date="2011" name="Genome Biol.">
        <title>Comparative genome sequence analysis underscores mycoparasitism as the ancestral life style of Trichoderma.</title>
        <authorList>
            <person name="Kubicek C.P."/>
            <person name="Herrera-Estrella A."/>
            <person name="Seidl-Seiboth V."/>
            <person name="Martinez D.A."/>
            <person name="Druzhinina I.S."/>
            <person name="Thon M."/>
            <person name="Zeilinger S."/>
            <person name="Casas-Flores S."/>
            <person name="Horwitz B.A."/>
            <person name="Mukherjee P.K."/>
            <person name="Mukherjee M."/>
            <person name="Kredics L."/>
            <person name="Alcaraz L.D."/>
            <person name="Aerts A."/>
            <person name="Antal Z."/>
            <person name="Atanasova L."/>
            <person name="Cervantes-Badillo M.G."/>
            <person name="Challacombe J."/>
            <person name="Chertkov O."/>
            <person name="McCluskey K."/>
            <person name="Coulpier F."/>
            <person name="Deshpande N."/>
            <person name="von Doehren H."/>
            <person name="Ebbole D.J."/>
            <person name="Esquivel-Naranjo E.U."/>
            <person name="Fekete E."/>
            <person name="Flipphi M."/>
            <person name="Glaser F."/>
            <person name="Gomez-Rodriguez E.Y."/>
            <person name="Gruber S."/>
            <person name="Han C."/>
            <person name="Henrissat B."/>
            <person name="Hermosa R."/>
            <person name="Hernandez-Onate M."/>
            <person name="Karaffa L."/>
            <person name="Kosti I."/>
            <person name="Le Crom S."/>
            <person name="Lindquist E."/>
            <person name="Lucas S."/>
            <person name="Luebeck M."/>
            <person name="Luebeck P.S."/>
            <person name="Margeot A."/>
            <person name="Metz B."/>
            <person name="Misra M."/>
            <person name="Nevalainen H."/>
            <person name="Omann M."/>
            <person name="Packer N."/>
            <person name="Perrone G."/>
            <person name="Uresti-Rivera E.E."/>
            <person name="Salamov A."/>
            <person name="Schmoll M."/>
            <person name="Seiboth B."/>
            <person name="Shapiro H."/>
            <person name="Sukno S."/>
            <person name="Tamayo-Ramos J.A."/>
            <person name="Tisch D."/>
            <person name="Wiest A."/>
            <person name="Wilkinson H.H."/>
            <person name="Zhang M."/>
            <person name="Coutinho P.M."/>
            <person name="Kenerley C.M."/>
            <person name="Monte E."/>
            <person name="Baker S.E."/>
            <person name="Grigoriev I.V."/>
        </authorList>
    </citation>
    <scope>NUCLEOTIDE SEQUENCE [LARGE SCALE GENOMIC DNA]</scope>
    <source>
        <strain evidence="3">Gv29-8 / FGSC 10586</strain>
    </source>
</reference>
<dbReference type="RefSeq" id="XP_013953776.1">
    <property type="nucleotide sequence ID" value="XM_014098301.1"/>
</dbReference>
<comment type="caution">
    <text evidence="2">The sequence shown here is derived from an EMBL/GenBank/DDBJ whole genome shotgun (WGS) entry which is preliminary data.</text>
</comment>
<feature type="region of interest" description="Disordered" evidence="1">
    <location>
        <begin position="1"/>
        <end position="21"/>
    </location>
</feature>
<sequence>MPTHRDRKNPSSGTKVNLGRDAPVNLEAAGLAASGSLAAESIQKGGEFAQNRTAQPEAMSGSNLESQSGSAGEAPRNVTKHHGKGTKGSQGKAMKEGVGEESGKWEDGLERALRSEPGSEDDPSRLAEAQMMQRQSLGALGAKPRQSGLKGETMYDALDNEVSLWLRHFFDRFHSRIFTFRENHHSEDGHHHIKAYSRHREDMPVIPEEKSSLRPPRPSEVDSERHGSTDDSKQREGRRDAARNTDVPSEQDINDEEMEHQRYGEAQPQLVPTDMIETMISAQGRKKDSLSDA</sequence>
<dbReference type="AlphaFoldDB" id="G9N1E8"/>
<gene>
    <name evidence="2" type="ORF">TRIVIDRAFT_231356</name>
</gene>
<dbReference type="EMBL" id="ABDF02000083">
    <property type="protein sequence ID" value="EHK19578.1"/>
    <property type="molecule type" value="Genomic_DNA"/>
</dbReference>
<accession>G9N1E8</accession>
<dbReference type="eggNOG" id="ENOG502SRFI">
    <property type="taxonomic scope" value="Eukaryota"/>
</dbReference>
<dbReference type="GeneID" id="25792392"/>
<keyword evidence="3" id="KW-1185">Reference proteome</keyword>
<dbReference type="InParanoid" id="G9N1E8"/>